<gene>
    <name evidence="2" type="ORF">cyc_07974</name>
</gene>
<reference evidence="2 3" key="1">
    <citation type="journal article" date="2016" name="BMC Genomics">
        <title>Comparative genomics reveals Cyclospora cayetanensis possesses coccidia-like metabolism and invasion components but unique surface antigens.</title>
        <authorList>
            <person name="Liu S."/>
            <person name="Wang L."/>
            <person name="Zheng H."/>
            <person name="Xu Z."/>
            <person name="Roellig D.M."/>
            <person name="Li N."/>
            <person name="Frace M.A."/>
            <person name="Tang K."/>
            <person name="Arrowood M.J."/>
            <person name="Moss D.M."/>
            <person name="Zhang L."/>
            <person name="Feng Y."/>
            <person name="Xiao L."/>
        </authorList>
    </citation>
    <scope>NUCLEOTIDE SEQUENCE [LARGE SCALE GENOMIC DNA]</scope>
    <source>
        <strain evidence="2 3">CHN_HEN01</strain>
    </source>
</reference>
<sequence length="119" mass="13355">MECPDPKEQLVVEIWSSRKATPKEVLLHALREVQLAAASARSQLREDVDWAEEERALQAGWKHISRHKEAERQQELQGGPPVFIFDAKGDFRPADPESAAKALPLTPPPVNPTEVSELR</sequence>
<dbReference type="AlphaFoldDB" id="A0A1D3DAJ7"/>
<evidence type="ECO:0000313" key="2">
    <source>
        <dbReference type="EMBL" id="OEH80469.1"/>
    </source>
</evidence>
<evidence type="ECO:0000313" key="3">
    <source>
        <dbReference type="Proteomes" id="UP000095192"/>
    </source>
</evidence>
<protein>
    <submittedName>
        <fullName evidence="2">RNA polymerase rpb3 rpb11 dimerization domain-containing protein</fullName>
    </submittedName>
</protein>
<organism evidence="2 3">
    <name type="scientific">Cyclospora cayetanensis</name>
    <dbReference type="NCBI Taxonomy" id="88456"/>
    <lineage>
        <taxon>Eukaryota</taxon>
        <taxon>Sar</taxon>
        <taxon>Alveolata</taxon>
        <taxon>Apicomplexa</taxon>
        <taxon>Conoidasida</taxon>
        <taxon>Coccidia</taxon>
        <taxon>Eucoccidiorida</taxon>
        <taxon>Eimeriorina</taxon>
        <taxon>Eimeriidae</taxon>
        <taxon>Cyclospora</taxon>
    </lineage>
</organism>
<evidence type="ECO:0000256" key="1">
    <source>
        <dbReference type="SAM" id="MobiDB-lite"/>
    </source>
</evidence>
<proteinExistence type="predicted"/>
<keyword evidence="3" id="KW-1185">Reference proteome</keyword>
<feature type="region of interest" description="Disordered" evidence="1">
    <location>
        <begin position="66"/>
        <end position="119"/>
    </location>
</feature>
<dbReference type="VEuPathDB" id="ToxoDB:LOC34623816"/>
<dbReference type="InParanoid" id="A0A1D3DAJ7"/>
<dbReference type="VEuPathDB" id="ToxoDB:cyc_07974"/>
<name>A0A1D3DAJ7_9EIME</name>
<accession>A0A1D3DAJ7</accession>
<dbReference type="Proteomes" id="UP000095192">
    <property type="component" value="Unassembled WGS sequence"/>
</dbReference>
<dbReference type="EMBL" id="JROU02000065">
    <property type="protein sequence ID" value="OEH80469.1"/>
    <property type="molecule type" value="Genomic_DNA"/>
</dbReference>
<comment type="caution">
    <text evidence="2">The sequence shown here is derived from an EMBL/GenBank/DDBJ whole genome shotgun (WGS) entry which is preliminary data.</text>
</comment>